<organism evidence="5 6">
    <name type="scientific">Letharia lupina</name>
    <dbReference type="NCBI Taxonomy" id="560253"/>
    <lineage>
        <taxon>Eukaryota</taxon>
        <taxon>Fungi</taxon>
        <taxon>Dikarya</taxon>
        <taxon>Ascomycota</taxon>
        <taxon>Pezizomycotina</taxon>
        <taxon>Lecanoromycetes</taxon>
        <taxon>OSLEUM clade</taxon>
        <taxon>Lecanoromycetidae</taxon>
        <taxon>Lecanorales</taxon>
        <taxon>Lecanorineae</taxon>
        <taxon>Parmeliaceae</taxon>
        <taxon>Letharia</taxon>
    </lineage>
</organism>
<keyword evidence="1 2" id="KW-0694">RNA-binding</keyword>
<keyword evidence="6" id="KW-1185">Reference proteome</keyword>
<feature type="region of interest" description="Disordered" evidence="3">
    <location>
        <begin position="1"/>
        <end position="89"/>
    </location>
</feature>
<dbReference type="SMART" id="SM00360">
    <property type="entry name" value="RRM"/>
    <property type="match status" value="1"/>
</dbReference>
<dbReference type="Proteomes" id="UP000593566">
    <property type="component" value="Unassembled WGS sequence"/>
</dbReference>
<dbReference type="InterPro" id="IPR012677">
    <property type="entry name" value="Nucleotide-bd_a/b_plait_sf"/>
</dbReference>
<dbReference type="PROSITE" id="PS50102">
    <property type="entry name" value="RRM"/>
    <property type="match status" value="1"/>
</dbReference>
<evidence type="ECO:0000256" key="3">
    <source>
        <dbReference type="SAM" id="MobiDB-lite"/>
    </source>
</evidence>
<dbReference type="InterPro" id="IPR035979">
    <property type="entry name" value="RBD_domain_sf"/>
</dbReference>
<dbReference type="CDD" id="cd12418">
    <property type="entry name" value="RRM_Aly_REF_like"/>
    <property type="match status" value="1"/>
</dbReference>
<evidence type="ECO:0000256" key="2">
    <source>
        <dbReference type="PROSITE-ProRule" id="PRU00176"/>
    </source>
</evidence>
<evidence type="ECO:0000313" key="6">
    <source>
        <dbReference type="Proteomes" id="UP000593566"/>
    </source>
</evidence>
<dbReference type="Gene3D" id="3.30.70.330">
    <property type="match status" value="1"/>
</dbReference>
<dbReference type="InterPro" id="IPR000504">
    <property type="entry name" value="RRM_dom"/>
</dbReference>
<proteinExistence type="predicted"/>
<feature type="region of interest" description="Disordered" evidence="3">
    <location>
        <begin position="174"/>
        <end position="340"/>
    </location>
</feature>
<evidence type="ECO:0000313" key="5">
    <source>
        <dbReference type="EMBL" id="KAF6225747.1"/>
    </source>
</evidence>
<feature type="compositionally biased region" description="Basic residues" evidence="3">
    <location>
        <begin position="15"/>
        <end position="24"/>
    </location>
</feature>
<dbReference type="GO" id="GO:0003729">
    <property type="term" value="F:mRNA binding"/>
    <property type="evidence" value="ECO:0007669"/>
    <property type="project" value="TreeGrafter"/>
</dbReference>
<dbReference type="PANTHER" id="PTHR19965">
    <property type="entry name" value="RNA AND EXPORT FACTOR BINDING PROTEIN"/>
    <property type="match status" value="1"/>
</dbReference>
<dbReference type="GeneID" id="59338144"/>
<evidence type="ECO:0000256" key="1">
    <source>
        <dbReference type="ARBA" id="ARBA00022884"/>
    </source>
</evidence>
<dbReference type="RefSeq" id="XP_037154456.1">
    <property type="nucleotide sequence ID" value="XM_037300608.1"/>
</dbReference>
<name>A0A8H6CLV6_9LECA</name>
<dbReference type="Pfam" id="PF13865">
    <property type="entry name" value="FoP_duplication"/>
    <property type="match status" value="1"/>
</dbReference>
<sequence length="340" mass="38158">MDRPLEDVISERQRRGNRGGRGRRQNNWPRDDARKYNNKADTTDIDSDWVHDRFKEDEEEMPTRQPYRQPRNTRIDRYSPEPDNSSTGAKLRVDNLHYDLTEDDLEDLFTRIAPVTSLSLRFDRAGRSSGTAFVTYASTSSANRAIREFDGANAAGQPIRLALLPTAPSVDSIRGRATAGRNPFDTAVKPSRSLFDRVEMPGAGRHGGGRSRSRSPDAPRRTDTSKPPPDGVDRYIPPAGGSRRRRSRTRSSRRRSPIGRARSLIHGRGGRSRGEERERGSRMANGRPRKTQEELDREMEDYWGSKAEENGAVNGDANGGKKEEMAAPAVVDDDDIDMIL</sequence>
<feature type="compositionally biased region" description="Acidic residues" evidence="3">
    <location>
        <begin position="331"/>
        <end position="340"/>
    </location>
</feature>
<reference evidence="5 6" key="1">
    <citation type="journal article" date="2020" name="Genomics">
        <title>Complete, high-quality genomes from long-read metagenomic sequencing of two wolf lichen thalli reveals enigmatic genome architecture.</title>
        <authorList>
            <person name="McKenzie S.K."/>
            <person name="Walston R.F."/>
            <person name="Allen J.L."/>
        </authorList>
    </citation>
    <scope>NUCLEOTIDE SEQUENCE [LARGE SCALE GENOMIC DNA]</scope>
    <source>
        <strain evidence="5">WasteWater1</strain>
    </source>
</reference>
<dbReference type="GO" id="GO:0005634">
    <property type="term" value="C:nucleus"/>
    <property type="evidence" value="ECO:0007669"/>
    <property type="project" value="TreeGrafter"/>
</dbReference>
<dbReference type="InterPro" id="IPR051229">
    <property type="entry name" value="ALYREF_mRNA_export"/>
</dbReference>
<protein>
    <recommendedName>
        <fullName evidence="4">RRM domain-containing protein</fullName>
    </recommendedName>
</protein>
<evidence type="ECO:0000259" key="4">
    <source>
        <dbReference type="PROSITE" id="PS50102"/>
    </source>
</evidence>
<feature type="compositionally biased region" description="Basic and acidic residues" evidence="3">
    <location>
        <begin position="214"/>
        <end position="224"/>
    </location>
</feature>
<comment type="caution">
    <text evidence="5">The sequence shown here is derived from an EMBL/GenBank/DDBJ whole genome shotgun (WGS) entry which is preliminary data.</text>
</comment>
<feature type="compositionally biased region" description="Basic and acidic residues" evidence="3">
    <location>
        <begin position="272"/>
        <end position="281"/>
    </location>
</feature>
<feature type="compositionally biased region" description="Basic residues" evidence="3">
    <location>
        <begin position="242"/>
        <end position="271"/>
    </location>
</feature>
<dbReference type="PANTHER" id="PTHR19965:SF82">
    <property type="entry name" value="THO COMPLEX SUBUNIT 4"/>
    <property type="match status" value="1"/>
</dbReference>
<gene>
    <name evidence="5" type="ORF">HO133_009749</name>
</gene>
<feature type="compositionally biased region" description="Basic and acidic residues" evidence="3">
    <location>
        <begin position="1"/>
        <end position="14"/>
    </location>
</feature>
<accession>A0A8H6CLV6</accession>
<feature type="domain" description="RRM" evidence="4">
    <location>
        <begin position="89"/>
        <end position="166"/>
    </location>
</feature>
<dbReference type="SUPFAM" id="SSF54928">
    <property type="entry name" value="RNA-binding domain, RBD"/>
    <property type="match status" value="1"/>
</dbReference>
<dbReference type="InterPro" id="IPR025715">
    <property type="entry name" value="FoP_C"/>
</dbReference>
<dbReference type="SMART" id="SM01218">
    <property type="entry name" value="FoP_duplication"/>
    <property type="match status" value="1"/>
</dbReference>
<dbReference type="Pfam" id="PF00076">
    <property type="entry name" value="RRM_1"/>
    <property type="match status" value="1"/>
</dbReference>
<dbReference type="EMBL" id="JACCJB010000007">
    <property type="protein sequence ID" value="KAF6225747.1"/>
    <property type="molecule type" value="Genomic_DNA"/>
</dbReference>
<dbReference type="AlphaFoldDB" id="A0A8H6CLV6"/>